<dbReference type="OrthoDB" id="48317at2759"/>
<evidence type="ECO:0008006" key="4">
    <source>
        <dbReference type="Google" id="ProtNLM"/>
    </source>
</evidence>
<organism evidence="2 3">
    <name type="scientific">Sclerotinia nivalis</name>
    <dbReference type="NCBI Taxonomy" id="352851"/>
    <lineage>
        <taxon>Eukaryota</taxon>
        <taxon>Fungi</taxon>
        <taxon>Dikarya</taxon>
        <taxon>Ascomycota</taxon>
        <taxon>Pezizomycotina</taxon>
        <taxon>Leotiomycetes</taxon>
        <taxon>Helotiales</taxon>
        <taxon>Sclerotiniaceae</taxon>
        <taxon>Sclerotinia</taxon>
    </lineage>
</organism>
<accession>A0A9X0ALF0</accession>
<evidence type="ECO:0000313" key="2">
    <source>
        <dbReference type="EMBL" id="KAJ8064941.1"/>
    </source>
</evidence>
<dbReference type="Gene3D" id="3.40.50.720">
    <property type="entry name" value="NAD(P)-binding Rossmann-like Domain"/>
    <property type="match status" value="1"/>
</dbReference>
<dbReference type="EMBL" id="JAPEIS010000007">
    <property type="protein sequence ID" value="KAJ8064941.1"/>
    <property type="molecule type" value="Genomic_DNA"/>
</dbReference>
<dbReference type="Proteomes" id="UP001152300">
    <property type="component" value="Unassembled WGS sequence"/>
</dbReference>
<reference evidence="2" key="1">
    <citation type="submission" date="2022-11" db="EMBL/GenBank/DDBJ databases">
        <title>Genome Resource of Sclerotinia nivalis Strain SnTB1, a Plant Pathogen Isolated from American Ginseng.</title>
        <authorList>
            <person name="Fan S."/>
        </authorList>
    </citation>
    <scope>NUCLEOTIDE SEQUENCE</scope>
    <source>
        <strain evidence="2">SnTB1</strain>
    </source>
</reference>
<dbReference type="GO" id="GO:0016651">
    <property type="term" value="F:oxidoreductase activity, acting on NAD(P)H"/>
    <property type="evidence" value="ECO:0007669"/>
    <property type="project" value="InterPro"/>
</dbReference>
<name>A0A9X0ALF0_9HELO</name>
<protein>
    <recommendedName>
        <fullName evidence="4">Alcohol dehydrogenase</fullName>
    </recommendedName>
</protein>
<keyword evidence="1" id="KW-0560">Oxidoreductase</keyword>
<dbReference type="AlphaFoldDB" id="A0A9X0ALF0"/>
<comment type="caution">
    <text evidence="2">The sequence shown here is derived from an EMBL/GenBank/DDBJ whole genome shotgun (WGS) entry which is preliminary data.</text>
</comment>
<gene>
    <name evidence="2" type="ORF">OCU04_007245</name>
</gene>
<evidence type="ECO:0000313" key="3">
    <source>
        <dbReference type="Proteomes" id="UP001152300"/>
    </source>
</evidence>
<proteinExistence type="predicted"/>
<dbReference type="InterPro" id="IPR047122">
    <property type="entry name" value="Trans-enoyl_RdTase-like"/>
</dbReference>
<evidence type="ECO:0000256" key="1">
    <source>
        <dbReference type="ARBA" id="ARBA00023002"/>
    </source>
</evidence>
<dbReference type="PANTHER" id="PTHR45348">
    <property type="entry name" value="HYPOTHETICAL OXIDOREDUCTASE (EUROFUNG)"/>
    <property type="match status" value="1"/>
</dbReference>
<dbReference type="PANTHER" id="PTHR45348:SF1">
    <property type="entry name" value="TRANS-ENOYL REDUCTASE STHE"/>
    <property type="match status" value="1"/>
</dbReference>
<keyword evidence="3" id="KW-1185">Reference proteome</keyword>
<dbReference type="Gene3D" id="3.90.180.10">
    <property type="entry name" value="Medium-chain alcohol dehydrogenases, catalytic domain"/>
    <property type="match status" value="1"/>
</dbReference>
<sequence>MGRTGGRYACLEEFHISWQTRRAVKVKVVMGFELLGVGVDLGHTVYSRTANLGLRIWGRVWVEEMQALLDTERITTQPIWELENGFEGIVRGLHILQAGKAQGQKLVVRIPW</sequence>